<keyword evidence="9" id="KW-0028">Amino-acid biosynthesis</keyword>
<comment type="pathway">
    <text evidence="2 9">Amino-acid biosynthesis; L-serine biosynthesis; L-serine from 3-phospho-D-glycerate: step 1/3.</text>
</comment>
<dbReference type="PROSITE" id="PS00670">
    <property type="entry name" value="D_2_HYDROXYACID_DH_2"/>
    <property type="match status" value="1"/>
</dbReference>
<dbReference type="Gene3D" id="3.40.50.720">
    <property type="entry name" value="NAD(P)-binding Rossmann-like Domain"/>
    <property type="match status" value="2"/>
</dbReference>
<dbReference type="EC" id="1.1.1.95" evidence="9"/>
<dbReference type="SUPFAM" id="SSF51735">
    <property type="entry name" value="NAD(P)-binding Rossmann-fold domains"/>
    <property type="match status" value="1"/>
</dbReference>
<evidence type="ECO:0000256" key="2">
    <source>
        <dbReference type="ARBA" id="ARBA00005216"/>
    </source>
</evidence>
<dbReference type="SUPFAM" id="SSF52283">
    <property type="entry name" value="Formate/glycerate dehydrogenase catalytic domain-like"/>
    <property type="match status" value="1"/>
</dbReference>
<dbReference type="GO" id="GO:0004617">
    <property type="term" value="F:phosphoglycerate dehydrogenase activity"/>
    <property type="evidence" value="ECO:0007669"/>
    <property type="project" value="UniProtKB-UniRule"/>
</dbReference>
<evidence type="ECO:0000313" key="12">
    <source>
        <dbReference type="Proteomes" id="UP000547528"/>
    </source>
</evidence>
<evidence type="ECO:0000259" key="10">
    <source>
        <dbReference type="PROSITE" id="PS51671"/>
    </source>
</evidence>
<dbReference type="InterPro" id="IPR045626">
    <property type="entry name" value="PGDH_ASB_dom"/>
</dbReference>
<dbReference type="InterPro" id="IPR045865">
    <property type="entry name" value="ACT-like_dom_sf"/>
</dbReference>
<dbReference type="PANTHER" id="PTHR42938">
    <property type="entry name" value="FORMATE DEHYDROGENASE 1"/>
    <property type="match status" value="1"/>
</dbReference>
<dbReference type="InterPro" id="IPR006139">
    <property type="entry name" value="D-isomer_2_OHA_DH_cat_dom"/>
</dbReference>
<organism evidence="11 12">
    <name type="scientific">Garicola koreensis</name>
    <dbReference type="NCBI Taxonomy" id="1262554"/>
    <lineage>
        <taxon>Bacteria</taxon>
        <taxon>Bacillati</taxon>
        <taxon>Actinomycetota</taxon>
        <taxon>Actinomycetes</taxon>
        <taxon>Micrococcales</taxon>
        <taxon>Micrococcaceae</taxon>
        <taxon>Garicola</taxon>
    </lineage>
</organism>
<protein>
    <recommendedName>
        <fullName evidence="4 9">D-3-phosphoglycerate dehydrogenase</fullName>
        <ecNumber evidence="9">1.1.1.95</ecNumber>
    </recommendedName>
</protein>
<dbReference type="Pfam" id="PF00389">
    <property type="entry name" value="2-Hacid_dh"/>
    <property type="match status" value="1"/>
</dbReference>
<keyword evidence="9" id="KW-0718">Serine biosynthesis</keyword>
<evidence type="ECO:0000256" key="8">
    <source>
        <dbReference type="ARBA" id="ARBA00048731"/>
    </source>
</evidence>
<dbReference type="InterPro" id="IPR002912">
    <property type="entry name" value="ACT_dom"/>
</dbReference>
<evidence type="ECO:0000256" key="1">
    <source>
        <dbReference type="ARBA" id="ARBA00003800"/>
    </source>
</evidence>
<evidence type="ECO:0000256" key="9">
    <source>
        <dbReference type="RuleBase" id="RU363003"/>
    </source>
</evidence>
<dbReference type="SUPFAM" id="SSF143548">
    <property type="entry name" value="Serine metabolism enzymes domain"/>
    <property type="match status" value="1"/>
</dbReference>
<evidence type="ECO:0000256" key="7">
    <source>
        <dbReference type="ARBA" id="ARBA00048126"/>
    </source>
</evidence>
<dbReference type="Pfam" id="PF02826">
    <property type="entry name" value="2-Hacid_dh_C"/>
    <property type="match status" value="1"/>
</dbReference>
<evidence type="ECO:0000256" key="5">
    <source>
        <dbReference type="ARBA" id="ARBA00023002"/>
    </source>
</evidence>
<dbReference type="InterPro" id="IPR029752">
    <property type="entry name" value="D-isomer_DH_CS1"/>
</dbReference>
<dbReference type="GO" id="GO:0006564">
    <property type="term" value="P:L-serine biosynthetic process"/>
    <property type="evidence" value="ECO:0007669"/>
    <property type="project" value="UniProtKB-UniRule"/>
</dbReference>
<comment type="function">
    <text evidence="1">Catalyzes the reversible oxidation of 3-phospho-D-glycerate to 3-phosphonooxypyruvate, the first step of the phosphorylated L-serine biosynthesis pathway. Also catalyzes the reversible oxidation of 2-hydroxyglutarate to 2-oxoglutarate.</text>
</comment>
<comment type="similarity">
    <text evidence="3 9">Belongs to the D-isomer specific 2-hydroxyacid dehydrogenase family.</text>
</comment>
<dbReference type="Proteomes" id="UP000547528">
    <property type="component" value="Unassembled WGS sequence"/>
</dbReference>
<dbReference type="InterPro" id="IPR036291">
    <property type="entry name" value="NAD(P)-bd_dom_sf"/>
</dbReference>
<proteinExistence type="inferred from homology"/>
<dbReference type="InterPro" id="IPR006140">
    <property type="entry name" value="D-isomer_DH_NAD-bd"/>
</dbReference>
<reference evidence="11 12" key="1">
    <citation type="submission" date="2020-08" db="EMBL/GenBank/DDBJ databases">
        <title>Sequencing the genomes of 1000 actinobacteria strains.</title>
        <authorList>
            <person name="Klenk H.-P."/>
        </authorList>
    </citation>
    <scope>NUCLEOTIDE SEQUENCE [LARGE SCALE GENOMIC DNA]</scope>
    <source>
        <strain evidence="11 12">DSM 28238</strain>
    </source>
</reference>
<dbReference type="PROSITE" id="PS00065">
    <property type="entry name" value="D_2_HYDROXYACID_DH_1"/>
    <property type="match status" value="1"/>
</dbReference>
<dbReference type="Gene3D" id="3.30.1330.90">
    <property type="entry name" value="D-3-phosphoglycerate dehydrogenase, domain 3"/>
    <property type="match status" value="1"/>
</dbReference>
<name>A0A7W5XKA4_9MICC</name>
<comment type="catalytic activity">
    <reaction evidence="7">
        <text>(R)-2-hydroxyglutarate + NAD(+) = 2-oxoglutarate + NADH + H(+)</text>
        <dbReference type="Rhea" id="RHEA:49612"/>
        <dbReference type="ChEBI" id="CHEBI:15378"/>
        <dbReference type="ChEBI" id="CHEBI:15801"/>
        <dbReference type="ChEBI" id="CHEBI:16810"/>
        <dbReference type="ChEBI" id="CHEBI:57540"/>
        <dbReference type="ChEBI" id="CHEBI:57945"/>
        <dbReference type="EC" id="1.1.1.399"/>
    </reaction>
</comment>
<evidence type="ECO:0000313" key="11">
    <source>
        <dbReference type="EMBL" id="MBB3667337.1"/>
    </source>
</evidence>
<dbReference type="EMBL" id="JACIBT010000001">
    <property type="protein sequence ID" value="MBB3667337.1"/>
    <property type="molecule type" value="Genomic_DNA"/>
</dbReference>
<feature type="domain" description="ACT" evidence="10">
    <location>
        <begin position="456"/>
        <end position="531"/>
    </location>
</feature>
<evidence type="ECO:0000256" key="3">
    <source>
        <dbReference type="ARBA" id="ARBA00005854"/>
    </source>
</evidence>
<dbReference type="Pfam" id="PF19304">
    <property type="entry name" value="PGDH_inter"/>
    <property type="match status" value="1"/>
</dbReference>
<dbReference type="NCBIfam" id="TIGR01327">
    <property type="entry name" value="PGDH"/>
    <property type="match status" value="1"/>
</dbReference>
<dbReference type="InterPro" id="IPR029753">
    <property type="entry name" value="D-isomer_DH_CS"/>
</dbReference>
<dbReference type="Gene3D" id="3.30.70.260">
    <property type="match status" value="1"/>
</dbReference>
<dbReference type="PANTHER" id="PTHR42938:SF47">
    <property type="entry name" value="HYDROXYPYRUVATE REDUCTASE"/>
    <property type="match status" value="1"/>
</dbReference>
<dbReference type="InterPro" id="IPR029009">
    <property type="entry name" value="ASB_dom_sf"/>
</dbReference>
<dbReference type="UniPathway" id="UPA00135">
    <property type="reaction ID" value="UER00196"/>
</dbReference>
<keyword evidence="6 9" id="KW-0520">NAD</keyword>
<comment type="caution">
    <text evidence="11">The sequence shown here is derived from an EMBL/GenBank/DDBJ whole genome shotgun (WGS) entry which is preliminary data.</text>
</comment>
<dbReference type="GO" id="GO:0051287">
    <property type="term" value="F:NAD binding"/>
    <property type="evidence" value="ECO:0007669"/>
    <property type="project" value="UniProtKB-UniRule"/>
</dbReference>
<dbReference type="SUPFAM" id="SSF55021">
    <property type="entry name" value="ACT-like"/>
    <property type="match status" value="1"/>
</dbReference>
<keyword evidence="5 9" id="KW-0560">Oxidoreductase</keyword>
<evidence type="ECO:0000256" key="6">
    <source>
        <dbReference type="ARBA" id="ARBA00023027"/>
    </source>
</evidence>
<evidence type="ECO:0000256" key="4">
    <source>
        <dbReference type="ARBA" id="ARBA00021582"/>
    </source>
</evidence>
<dbReference type="AlphaFoldDB" id="A0A7W5XKA4"/>
<sequence length="531" mass="55825">MSTRPVVVLAEELSPATVEALGPDFEVRQSDGTDRPRLFADIADAEALMVRSATQVDAELLSHGKNLSVIARAGVGLDNVDVPAATEAGVMVVNAPTSNIVSAAELTCAHILGLARHISPAHEALKAGQWKRSKYTGLELQDKTLGVIGLGRIGGLVAERMAAFDMEILAYDPYVTAARAHQLGVQLVSLDELYEKSDVITIHMPKTPETLGMLNAEAFGKMKDSVHLVNVARGGLIDEDDLAAALRAGTIGGAAIDVFATEPSTDLDFFGEENVVVTPHLGASTHEAQEKAGVSVARSVRLALDGELVPDAVNVAGGAIDELVRPGIPLIEKLGRVVTAMTTEALTDVEAEAAGEIADYNVSALKLAALKGIFTDVVEDPVSYVNAPVLAEQRGISTRLSTATEVEDYRNVLTIRASTSSGTQFEVRGTLTGPKQIEKIVGINGYDLEIPLSDHLVVFEYSDRPGVVAALGKILGEHTINIAGMQISQNTKEGRALAVLTIDSALPAGALETISTAVEAALAAEVDLEEK</sequence>
<dbReference type="InterPro" id="IPR006236">
    <property type="entry name" value="PGDH"/>
</dbReference>
<dbReference type="FunFam" id="3.40.50.720:FF:000021">
    <property type="entry name" value="D-3-phosphoglycerate dehydrogenase"/>
    <property type="match status" value="1"/>
</dbReference>
<gene>
    <name evidence="11" type="ORF">FHX47_000930</name>
</gene>
<keyword evidence="12" id="KW-1185">Reference proteome</keyword>
<dbReference type="CDD" id="cd12173">
    <property type="entry name" value="PGDH_4"/>
    <property type="match status" value="1"/>
</dbReference>
<accession>A0A7W5XKA4</accession>
<dbReference type="PROSITE" id="PS51671">
    <property type="entry name" value="ACT"/>
    <property type="match status" value="1"/>
</dbReference>
<dbReference type="RefSeq" id="WP_183357665.1">
    <property type="nucleotide sequence ID" value="NZ_BAABKR010000001.1"/>
</dbReference>
<comment type="catalytic activity">
    <reaction evidence="8 9">
        <text>(2R)-3-phosphoglycerate + NAD(+) = 3-phosphooxypyruvate + NADH + H(+)</text>
        <dbReference type="Rhea" id="RHEA:12641"/>
        <dbReference type="ChEBI" id="CHEBI:15378"/>
        <dbReference type="ChEBI" id="CHEBI:18110"/>
        <dbReference type="ChEBI" id="CHEBI:57540"/>
        <dbReference type="ChEBI" id="CHEBI:57945"/>
        <dbReference type="ChEBI" id="CHEBI:58272"/>
        <dbReference type="EC" id="1.1.1.95"/>
    </reaction>
</comment>
<dbReference type="CDD" id="cd04902">
    <property type="entry name" value="ACT_3PGDH-xct"/>
    <property type="match status" value="1"/>
</dbReference>